<protein>
    <submittedName>
        <fullName evidence="2">Aminotransferase class V-fold PLP-dependent enzyme</fullName>
    </submittedName>
</protein>
<reference evidence="2 3" key="1">
    <citation type="submission" date="2022-08" db="EMBL/GenBank/DDBJ databases">
        <authorList>
            <person name="Somphong A."/>
            <person name="Phongsopitanun W."/>
        </authorList>
    </citation>
    <scope>NUCLEOTIDE SEQUENCE [LARGE SCALE GENOMIC DNA]</scope>
    <source>
        <strain evidence="2 3">LP11</strain>
    </source>
</reference>
<evidence type="ECO:0000313" key="2">
    <source>
        <dbReference type="EMBL" id="MCS0601889.1"/>
    </source>
</evidence>
<dbReference type="InterPro" id="IPR000192">
    <property type="entry name" value="Aminotrans_V_dom"/>
</dbReference>
<feature type="domain" description="Aminotransferase class V" evidence="1">
    <location>
        <begin position="5"/>
        <end position="64"/>
    </location>
</feature>
<name>A0ABT2B071_9ACTN</name>
<dbReference type="InterPro" id="IPR015421">
    <property type="entry name" value="PyrdxlP-dep_Trfase_major"/>
</dbReference>
<dbReference type="InterPro" id="IPR015424">
    <property type="entry name" value="PyrdxlP-dep_Trfase"/>
</dbReference>
<dbReference type="SUPFAM" id="SSF53383">
    <property type="entry name" value="PLP-dependent transferases"/>
    <property type="match status" value="1"/>
</dbReference>
<evidence type="ECO:0000259" key="1">
    <source>
        <dbReference type="Pfam" id="PF00266"/>
    </source>
</evidence>
<comment type="caution">
    <text evidence="2">The sequence shown here is derived from an EMBL/GenBank/DDBJ whole genome shotgun (WGS) entry which is preliminary data.</text>
</comment>
<accession>A0ABT2B071</accession>
<keyword evidence="2" id="KW-0032">Aminotransferase</keyword>
<dbReference type="EMBL" id="JANUGP010000007">
    <property type="protein sequence ID" value="MCS0601889.1"/>
    <property type="molecule type" value="Genomic_DNA"/>
</dbReference>
<evidence type="ECO:0000313" key="3">
    <source>
        <dbReference type="Proteomes" id="UP001205612"/>
    </source>
</evidence>
<sequence>MKRDFCLSRNAAVHCGAHQLAGEATEAYEGAGHTVARFIGSADDEVVYTRNTTEGISLVAHARGTSGSETASRPGPRRA</sequence>
<proteinExistence type="predicted"/>
<dbReference type="GO" id="GO:0008483">
    <property type="term" value="F:transaminase activity"/>
    <property type="evidence" value="ECO:0007669"/>
    <property type="project" value="UniProtKB-KW"/>
</dbReference>
<keyword evidence="3" id="KW-1185">Reference proteome</keyword>
<gene>
    <name evidence="2" type="ORF">NX794_11810</name>
</gene>
<organism evidence="2 3">
    <name type="scientific">Streptomyces pyxinicus</name>
    <dbReference type="NCBI Taxonomy" id="2970331"/>
    <lineage>
        <taxon>Bacteria</taxon>
        <taxon>Bacillati</taxon>
        <taxon>Actinomycetota</taxon>
        <taxon>Actinomycetes</taxon>
        <taxon>Kitasatosporales</taxon>
        <taxon>Streptomycetaceae</taxon>
        <taxon>Streptomyces</taxon>
    </lineage>
</organism>
<dbReference type="Proteomes" id="UP001205612">
    <property type="component" value="Unassembled WGS sequence"/>
</dbReference>
<dbReference type="Gene3D" id="3.40.640.10">
    <property type="entry name" value="Type I PLP-dependent aspartate aminotransferase-like (Major domain)"/>
    <property type="match status" value="1"/>
</dbReference>
<dbReference type="Pfam" id="PF00266">
    <property type="entry name" value="Aminotran_5"/>
    <property type="match status" value="1"/>
</dbReference>
<dbReference type="RefSeq" id="WP_258778371.1">
    <property type="nucleotide sequence ID" value="NZ_JANUGP010000007.1"/>
</dbReference>
<keyword evidence="2" id="KW-0808">Transferase</keyword>